<dbReference type="EMBL" id="AP014936">
    <property type="protein sequence ID" value="BAU47587.1"/>
    <property type="molecule type" value="Genomic_DNA"/>
</dbReference>
<dbReference type="AlphaFoldDB" id="A0A1B4VDA3"/>
<sequence>MTGANADGPLVRPIDPDRPVVIAHRGASGYVPEHTLAAYAVALFQGADFIEPDLVMTRDGHLVARHDNVLDLTTDVANRPEFAPRRTTKTVDGREATGWFSEDFTLAEIKRLRAIERIPDVRPANARFDGQFEIPTLAEIIELARGIERVTGRRVGLYPETKHPTHFAGLGLAMEEPLVRALAEKGYATRNDPVYIQSFETANLKRLRGMTGLRLVQLLAAEGRPYDIEAAGGSLEYRQMATRAGLSEIARYADGVGPDKRLVLPPGAGLHPEGATELVAHAHAAGLVVHPYTFRAENAFLPAEARRGAPSTQRGDAGAEIRVFLAAGIDGFFTDHPDVGVHARDQYWAQTRASGTTRTGPAAPKTSYRPE</sequence>
<gene>
    <name evidence="9" type="ORF">SVA_1008</name>
</gene>
<feature type="domain" description="GP-PDE" evidence="8">
    <location>
        <begin position="19"/>
        <end position="344"/>
    </location>
</feature>
<dbReference type="RefSeq" id="WP_096459635.1">
    <property type="nucleotide sequence ID" value="NZ_AP014936.1"/>
</dbReference>
<dbReference type="PROSITE" id="PS51704">
    <property type="entry name" value="GP_PDE"/>
    <property type="match status" value="1"/>
</dbReference>
<proteinExistence type="inferred from homology"/>
<protein>
    <recommendedName>
        <fullName evidence="2">glycerophosphodiester phosphodiesterase</fullName>
        <ecNumber evidence="2">3.1.4.46</ecNumber>
    </recommendedName>
</protein>
<evidence type="ECO:0000313" key="9">
    <source>
        <dbReference type="EMBL" id="BAU47587.1"/>
    </source>
</evidence>
<keyword evidence="3" id="KW-0732">Signal</keyword>
<evidence type="ECO:0000256" key="3">
    <source>
        <dbReference type="ARBA" id="ARBA00022729"/>
    </source>
</evidence>
<dbReference type="GO" id="GO:0006629">
    <property type="term" value="P:lipid metabolic process"/>
    <property type="evidence" value="ECO:0007669"/>
    <property type="project" value="InterPro"/>
</dbReference>
<keyword evidence="4" id="KW-0319">Glycerol metabolism</keyword>
<dbReference type="PANTHER" id="PTHR43620">
    <property type="entry name" value="GLYCEROPHOSPHORYL DIESTER PHOSPHODIESTERASE"/>
    <property type="match status" value="1"/>
</dbReference>
<keyword evidence="10" id="KW-1185">Reference proteome</keyword>
<dbReference type="EC" id="3.1.4.46" evidence="2"/>
<comment type="catalytic activity">
    <reaction evidence="6">
        <text>a sn-glycero-3-phosphodiester + H2O = an alcohol + sn-glycerol 3-phosphate + H(+)</text>
        <dbReference type="Rhea" id="RHEA:12969"/>
        <dbReference type="ChEBI" id="CHEBI:15377"/>
        <dbReference type="ChEBI" id="CHEBI:15378"/>
        <dbReference type="ChEBI" id="CHEBI:30879"/>
        <dbReference type="ChEBI" id="CHEBI:57597"/>
        <dbReference type="ChEBI" id="CHEBI:83408"/>
        <dbReference type="EC" id="3.1.4.46"/>
    </reaction>
</comment>
<feature type="region of interest" description="Disordered" evidence="7">
    <location>
        <begin position="352"/>
        <end position="371"/>
    </location>
</feature>
<evidence type="ECO:0000256" key="2">
    <source>
        <dbReference type="ARBA" id="ARBA00012247"/>
    </source>
</evidence>
<dbReference type="InterPro" id="IPR017946">
    <property type="entry name" value="PLC-like_Pdiesterase_TIM-brl"/>
</dbReference>
<dbReference type="InterPro" id="IPR030395">
    <property type="entry name" value="GP_PDE_dom"/>
</dbReference>
<evidence type="ECO:0000256" key="5">
    <source>
        <dbReference type="ARBA" id="ARBA00022801"/>
    </source>
</evidence>
<dbReference type="KEGG" id="sva:SVA_1008"/>
<evidence type="ECO:0000259" key="8">
    <source>
        <dbReference type="PROSITE" id="PS51704"/>
    </source>
</evidence>
<dbReference type="OrthoDB" id="9795622at2"/>
<dbReference type="GO" id="GO:0006071">
    <property type="term" value="P:glycerol metabolic process"/>
    <property type="evidence" value="ECO:0007669"/>
    <property type="project" value="UniProtKB-KW"/>
</dbReference>
<dbReference type="Gene3D" id="3.20.20.190">
    <property type="entry name" value="Phosphatidylinositol (PI) phosphodiesterase"/>
    <property type="match status" value="1"/>
</dbReference>
<dbReference type="Proteomes" id="UP000218899">
    <property type="component" value="Chromosome"/>
</dbReference>
<name>A0A1B4VDA3_9GAMM</name>
<accession>A0A1B4VDA3</accession>
<dbReference type="CDD" id="cd08602">
    <property type="entry name" value="GDPD_ScGlpQ1_like"/>
    <property type="match status" value="1"/>
</dbReference>
<dbReference type="Pfam" id="PF03009">
    <property type="entry name" value="GDPD"/>
    <property type="match status" value="1"/>
</dbReference>
<evidence type="ECO:0000256" key="1">
    <source>
        <dbReference type="ARBA" id="ARBA00007277"/>
    </source>
</evidence>
<evidence type="ECO:0000313" key="10">
    <source>
        <dbReference type="Proteomes" id="UP000218899"/>
    </source>
</evidence>
<comment type="similarity">
    <text evidence="1">Belongs to the glycerophosphoryl diester phosphodiesterase family.</text>
</comment>
<evidence type="ECO:0000256" key="4">
    <source>
        <dbReference type="ARBA" id="ARBA00022798"/>
    </source>
</evidence>
<dbReference type="GO" id="GO:0042597">
    <property type="term" value="C:periplasmic space"/>
    <property type="evidence" value="ECO:0007669"/>
    <property type="project" value="TreeGrafter"/>
</dbReference>
<dbReference type="GO" id="GO:0008889">
    <property type="term" value="F:glycerophosphodiester phosphodiesterase activity"/>
    <property type="evidence" value="ECO:0007669"/>
    <property type="project" value="UniProtKB-EC"/>
</dbReference>
<evidence type="ECO:0000256" key="6">
    <source>
        <dbReference type="ARBA" id="ARBA00047512"/>
    </source>
</evidence>
<reference evidence="9 10" key="1">
    <citation type="submission" date="2015-08" db="EMBL/GenBank/DDBJ databases">
        <title>Complete genome sequence of Sulfurifustis variabilis.</title>
        <authorList>
            <person name="Miura A."/>
            <person name="Kojima H."/>
            <person name="Fukui M."/>
        </authorList>
    </citation>
    <scope>NUCLEOTIDE SEQUENCE [LARGE SCALE GENOMIC DNA]</scope>
    <source>
        <strain evidence="10">skN76</strain>
    </source>
</reference>
<organism evidence="9 10">
    <name type="scientific">Sulfurifustis variabilis</name>
    <dbReference type="NCBI Taxonomy" id="1675686"/>
    <lineage>
        <taxon>Bacteria</taxon>
        <taxon>Pseudomonadati</taxon>
        <taxon>Pseudomonadota</taxon>
        <taxon>Gammaproteobacteria</taxon>
        <taxon>Acidiferrobacterales</taxon>
        <taxon>Acidiferrobacteraceae</taxon>
        <taxon>Sulfurifustis</taxon>
    </lineage>
</organism>
<dbReference type="PANTHER" id="PTHR43620:SF7">
    <property type="entry name" value="GLYCEROPHOSPHODIESTER PHOSPHODIESTERASE GDPD5-RELATED"/>
    <property type="match status" value="1"/>
</dbReference>
<dbReference type="SUPFAM" id="SSF51695">
    <property type="entry name" value="PLC-like phosphodiesterases"/>
    <property type="match status" value="1"/>
</dbReference>
<evidence type="ECO:0000256" key="7">
    <source>
        <dbReference type="SAM" id="MobiDB-lite"/>
    </source>
</evidence>
<keyword evidence="5" id="KW-0378">Hydrolase</keyword>